<dbReference type="PANTHER" id="PTHR34070:SF1">
    <property type="entry name" value="DNA ALKYLATION REPAIR PROTEIN"/>
    <property type="match status" value="1"/>
</dbReference>
<name>A0A432LMM7_9BACT</name>
<protein>
    <submittedName>
        <fullName evidence="1">DNA alkylation repair protein</fullName>
    </submittedName>
</protein>
<evidence type="ECO:0000313" key="1">
    <source>
        <dbReference type="EMBL" id="RUL60128.1"/>
    </source>
</evidence>
<comment type="caution">
    <text evidence="1">The sequence shown here is derived from an EMBL/GenBank/DDBJ whole genome shotgun (WGS) entry which is preliminary data.</text>
</comment>
<dbReference type="Pfam" id="PF08713">
    <property type="entry name" value="DNA_alkylation"/>
    <property type="match status" value="1"/>
</dbReference>
<dbReference type="Proteomes" id="UP000278983">
    <property type="component" value="Unassembled WGS sequence"/>
</dbReference>
<dbReference type="EMBL" id="RYYU01000001">
    <property type="protein sequence ID" value="RUL60128.1"/>
    <property type="molecule type" value="Genomic_DNA"/>
</dbReference>
<dbReference type="Gene3D" id="1.25.10.90">
    <property type="match status" value="1"/>
</dbReference>
<evidence type="ECO:0000313" key="2">
    <source>
        <dbReference type="Proteomes" id="UP000278983"/>
    </source>
</evidence>
<dbReference type="InterPro" id="IPR016024">
    <property type="entry name" value="ARM-type_fold"/>
</dbReference>
<gene>
    <name evidence="1" type="ORF">EHV08_10485</name>
</gene>
<organism evidence="1 2">
    <name type="scientific">Prevotella koreensis</name>
    <dbReference type="NCBI Taxonomy" id="2490854"/>
    <lineage>
        <taxon>Bacteria</taxon>
        <taxon>Pseudomonadati</taxon>
        <taxon>Bacteroidota</taxon>
        <taxon>Bacteroidia</taxon>
        <taxon>Bacteroidales</taxon>
        <taxon>Prevotellaceae</taxon>
        <taxon>Prevotella</taxon>
    </lineage>
</organism>
<keyword evidence="2" id="KW-1185">Reference proteome</keyword>
<dbReference type="AlphaFoldDB" id="A0A432LMM7"/>
<proteinExistence type="predicted"/>
<dbReference type="InterPro" id="IPR014825">
    <property type="entry name" value="DNA_alkylation"/>
</dbReference>
<dbReference type="OrthoDB" id="9775346at2"/>
<dbReference type="PANTHER" id="PTHR34070">
    <property type="entry name" value="ARMADILLO-TYPE FOLD"/>
    <property type="match status" value="1"/>
</dbReference>
<reference evidence="1 2" key="1">
    <citation type="submission" date="2018-12" db="EMBL/GenBank/DDBJ databases">
        <title>Genome sequencing of Prevotella sp. KCOM 3155 (= JS262).</title>
        <authorList>
            <person name="Kook J.-K."/>
            <person name="Park S.-N."/>
            <person name="Lim Y.K."/>
        </authorList>
    </citation>
    <scope>NUCLEOTIDE SEQUENCE [LARGE SCALE GENOMIC DNA]</scope>
    <source>
        <strain evidence="1 2">KCOM 3155</strain>
    </source>
</reference>
<dbReference type="SUPFAM" id="SSF48371">
    <property type="entry name" value="ARM repeat"/>
    <property type="match status" value="1"/>
</dbReference>
<dbReference type="RefSeq" id="WP_126679221.1">
    <property type="nucleotide sequence ID" value="NZ_RYYU01000001.1"/>
</dbReference>
<sequence>MMNKANEVIKALRSKSDEKQRRILMKFFKTGKGEYGEGDKFLGLKMPQVRSVAAECNEMGLDEIYRLLQSEWHDARLCGLLVLVARFGKLCSKRLIDNEEAMKERDKIVEFYIANAESANNWDLVDLSAPKLLGYWLLLPSCYSEQEKIEAVDNLANSGNLWKKRISMVCTWGALQKGNPAFTLRYAERHLMHHHDLMHKAVGWMLREMGKRVSMELLRSFLTKHAAEMPRTALRYAIEKMNEDERKQWLNVKKKL</sequence>
<accession>A0A432LMM7</accession>
<dbReference type="CDD" id="cd06561">
    <property type="entry name" value="AlkD_like"/>
    <property type="match status" value="1"/>
</dbReference>